<dbReference type="GO" id="GO:0006078">
    <property type="term" value="P:(1-&gt;6)-beta-D-glucan biosynthetic process"/>
    <property type="evidence" value="ECO:0007669"/>
    <property type="project" value="TreeGrafter"/>
</dbReference>
<keyword evidence="5 11" id="KW-0732">Signal</keyword>
<sequence>MRELAFLLAFALSATNAFSNTFPTIAWSSHSTSVLSTGNEHVDLKSLLVNDDICEYHAVVVVDQPGLRTSDLRSLSSSSPMVKAVNSAPASLQVPYLRVGSQDTPQDIATAIAHHCGSKLISHPLGSSASIKPSTSKNHVICVDMPPLDGTATHRKATLANHENTFFSDLEKFASVFPKHLVFLSGSHSHRQRRQSNDDDTHTSLAAPSSESGILHRYQLLTPGLIISLLIVFFVLIPAMFMGISALASIQSPLRLEADKKFIQTEKKNQ</sequence>
<keyword evidence="7 10" id="KW-1133">Transmembrane helix</keyword>
<feature type="signal peptide" evidence="11">
    <location>
        <begin position="1"/>
        <end position="19"/>
    </location>
</feature>
<dbReference type="InterPro" id="IPR037654">
    <property type="entry name" value="Big1"/>
</dbReference>
<evidence type="ECO:0000256" key="8">
    <source>
        <dbReference type="ARBA" id="ARBA00023136"/>
    </source>
</evidence>
<keyword evidence="8 10" id="KW-0472">Membrane</keyword>
<protein>
    <recommendedName>
        <fullName evidence="3">Protein BIG1</fullName>
    </recommendedName>
</protein>
<evidence type="ECO:0000256" key="9">
    <source>
        <dbReference type="ARBA" id="ARBA00023316"/>
    </source>
</evidence>
<gene>
    <name evidence="12" type="ORF">NLI96_g9336</name>
</gene>
<dbReference type="AlphaFoldDB" id="A0AAD5UXX3"/>
<evidence type="ECO:0000256" key="6">
    <source>
        <dbReference type="ARBA" id="ARBA00022824"/>
    </source>
</evidence>
<name>A0AAD5UXX3_9APHY</name>
<proteinExistence type="inferred from homology"/>
<comment type="similarity">
    <text evidence="2">Belongs to the BIG1 family.</text>
</comment>
<dbReference type="PANTHER" id="PTHR28285">
    <property type="entry name" value="PROTEIN BIG1"/>
    <property type="match status" value="1"/>
</dbReference>
<feature type="chain" id="PRO_5042289020" description="Protein BIG1" evidence="11">
    <location>
        <begin position="20"/>
        <end position="270"/>
    </location>
</feature>
<evidence type="ECO:0000256" key="11">
    <source>
        <dbReference type="SAM" id="SignalP"/>
    </source>
</evidence>
<dbReference type="GO" id="GO:0071555">
    <property type="term" value="P:cell wall organization"/>
    <property type="evidence" value="ECO:0007669"/>
    <property type="project" value="UniProtKB-KW"/>
</dbReference>
<keyword evidence="13" id="KW-1185">Reference proteome</keyword>
<evidence type="ECO:0000313" key="12">
    <source>
        <dbReference type="EMBL" id="KAJ3479053.1"/>
    </source>
</evidence>
<evidence type="ECO:0000256" key="2">
    <source>
        <dbReference type="ARBA" id="ARBA00008203"/>
    </source>
</evidence>
<dbReference type="PANTHER" id="PTHR28285:SF1">
    <property type="entry name" value="PROTEIN BIG1"/>
    <property type="match status" value="1"/>
</dbReference>
<reference evidence="12" key="1">
    <citation type="submission" date="2022-07" db="EMBL/GenBank/DDBJ databases">
        <title>Genome Sequence of Physisporinus lineatus.</title>
        <authorList>
            <person name="Buettner E."/>
        </authorList>
    </citation>
    <scope>NUCLEOTIDE SEQUENCE</scope>
    <source>
        <strain evidence="12">VT162</strain>
    </source>
</reference>
<evidence type="ECO:0000256" key="3">
    <source>
        <dbReference type="ARBA" id="ARBA00022089"/>
    </source>
</evidence>
<dbReference type="Proteomes" id="UP001212997">
    <property type="component" value="Unassembled WGS sequence"/>
</dbReference>
<keyword evidence="6" id="KW-0256">Endoplasmic reticulum</keyword>
<accession>A0AAD5UXX3</accession>
<evidence type="ECO:0000256" key="7">
    <source>
        <dbReference type="ARBA" id="ARBA00022989"/>
    </source>
</evidence>
<evidence type="ECO:0000256" key="4">
    <source>
        <dbReference type="ARBA" id="ARBA00022692"/>
    </source>
</evidence>
<evidence type="ECO:0000256" key="1">
    <source>
        <dbReference type="ARBA" id="ARBA00004115"/>
    </source>
</evidence>
<evidence type="ECO:0000256" key="10">
    <source>
        <dbReference type="SAM" id="Phobius"/>
    </source>
</evidence>
<organism evidence="12 13">
    <name type="scientific">Meripilus lineatus</name>
    <dbReference type="NCBI Taxonomy" id="2056292"/>
    <lineage>
        <taxon>Eukaryota</taxon>
        <taxon>Fungi</taxon>
        <taxon>Dikarya</taxon>
        <taxon>Basidiomycota</taxon>
        <taxon>Agaricomycotina</taxon>
        <taxon>Agaricomycetes</taxon>
        <taxon>Polyporales</taxon>
        <taxon>Meripilaceae</taxon>
        <taxon>Meripilus</taxon>
    </lineage>
</organism>
<dbReference type="GO" id="GO:0009272">
    <property type="term" value="P:fungal-type cell wall biogenesis"/>
    <property type="evidence" value="ECO:0007669"/>
    <property type="project" value="TreeGrafter"/>
</dbReference>
<dbReference type="EMBL" id="JANAWD010000466">
    <property type="protein sequence ID" value="KAJ3479053.1"/>
    <property type="molecule type" value="Genomic_DNA"/>
</dbReference>
<comment type="subcellular location">
    <subcellularLocation>
        <location evidence="1">Endoplasmic reticulum membrane</location>
        <topology evidence="1">Single-pass type I membrane protein</topology>
    </subcellularLocation>
</comment>
<keyword evidence="9" id="KW-0961">Cell wall biogenesis/degradation</keyword>
<evidence type="ECO:0000256" key="5">
    <source>
        <dbReference type="ARBA" id="ARBA00022729"/>
    </source>
</evidence>
<comment type="caution">
    <text evidence="12">The sequence shown here is derived from an EMBL/GenBank/DDBJ whole genome shotgun (WGS) entry which is preliminary data.</text>
</comment>
<evidence type="ECO:0000313" key="13">
    <source>
        <dbReference type="Proteomes" id="UP001212997"/>
    </source>
</evidence>
<feature type="transmembrane region" description="Helical" evidence="10">
    <location>
        <begin position="225"/>
        <end position="250"/>
    </location>
</feature>
<keyword evidence="4 10" id="KW-0812">Transmembrane</keyword>
<dbReference type="GO" id="GO:0005789">
    <property type="term" value="C:endoplasmic reticulum membrane"/>
    <property type="evidence" value="ECO:0007669"/>
    <property type="project" value="UniProtKB-SubCell"/>
</dbReference>